<evidence type="ECO:0000256" key="6">
    <source>
        <dbReference type="ARBA" id="ARBA00022989"/>
    </source>
</evidence>
<gene>
    <name evidence="11" type="ORF">HMPREF9625_00425</name>
</gene>
<organism evidence="11 12">
    <name type="scientific">Oribacterium parvum ACB1</name>
    <dbReference type="NCBI Taxonomy" id="796943"/>
    <lineage>
        <taxon>Bacteria</taxon>
        <taxon>Bacillati</taxon>
        <taxon>Bacillota</taxon>
        <taxon>Clostridia</taxon>
        <taxon>Lachnospirales</taxon>
        <taxon>Lachnospiraceae</taxon>
        <taxon>Oribacterium</taxon>
    </lineage>
</organism>
<feature type="transmembrane region" description="Helical" evidence="9">
    <location>
        <begin position="294"/>
        <end position="313"/>
    </location>
</feature>
<evidence type="ECO:0000256" key="9">
    <source>
        <dbReference type="SAM" id="Phobius"/>
    </source>
</evidence>
<dbReference type="Pfam" id="PF00854">
    <property type="entry name" value="PTR2"/>
    <property type="match status" value="2"/>
</dbReference>
<dbReference type="PATRIC" id="fig|796943.3.peg.819"/>
<evidence type="ECO:0000256" key="4">
    <source>
        <dbReference type="ARBA" id="ARBA00022475"/>
    </source>
</evidence>
<reference evidence="11" key="2">
    <citation type="submission" date="2013-03" db="EMBL/GenBank/DDBJ databases">
        <title>The Genome Sequence of Oribacterium sp. ACB1.</title>
        <authorList>
            <consortium name="The Broad Institute Genomics Platform"/>
            <consortium name="The Broad Institute Genome Sequencing Center for Infectious Disease"/>
            <person name="Earl A."/>
            <person name="Ward D."/>
            <person name="Feldgarden M."/>
            <person name="Gevers D."/>
            <person name="Sizova M."/>
            <person name="Hazen A."/>
            <person name="Epstein S."/>
            <person name="Walker B."/>
            <person name="Young S."/>
            <person name="Zeng Q."/>
            <person name="Gargeya S."/>
            <person name="Fitzgerald M."/>
            <person name="Haas B."/>
            <person name="Abouelleil A."/>
            <person name="Allen A.W."/>
            <person name="Alvarado L."/>
            <person name="Arachchi H.M."/>
            <person name="Berlin A.M."/>
            <person name="Chapman S.B."/>
            <person name="Gainer-Dewar J."/>
            <person name="Goldberg J."/>
            <person name="Griggs A."/>
            <person name="Gujja S."/>
            <person name="Hansen M."/>
            <person name="Howarth C."/>
            <person name="Imamovic A."/>
            <person name="Ireland A."/>
            <person name="Larimer J."/>
            <person name="McCowan C."/>
            <person name="Murphy C."/>
            <person name="Pearson M."/>
            <person name="Poon T.W."/>
            <person name="Priest M."/>
            <person name="Roberts A."/>
            <person name="Saif S."/>
            <person name="Shea T."/>
            <person name="Sisk P."/>
            <person name="Sykes S."/>
            <person name="Wortman J."/>
            <person name="Nusbaum C."/>
            <person name="Birren B."/>
        </authorList>
    </citation>
    <scope>NUCLEOTIDE SEQUENCE [LARGE SCALE GENOMIC DNA]</scope>
    <source>
        <strain evidence="11">ACB1</strain>
    </source>
</reference>
<feature type="transmembrane region" description="Helical" evidence="9">
    <location>
        <begin position="402"/>
        <end position="423"/>
    </location>
</feature>
<keyword evidence="6 9" id="KW-1133">Transmembrane helix</keyword>
<evidence type="ECO:0000313" key="11">
    <source>
        <dbReference type="EMBL" id="EHL12388.1"/>
    </source>
</evidence>
<dbReference type="SUPFAM" id="SSF103473">
    <property type="entry name" value="MFS general substrate transporter"/>
    <property type="match status" value="1"/>
</dbReference>
<feature type="transmembrane region" description="Helical" evidence="9">
    <location>
        <begin position="89"/>
        <end position="106"/>
    </location>
</feature>
<proteinExistence type="inferred from homology"/>
<sequence>MEEAVKKEKFHHPKGLWLACIGMCGSSYLKYAVSGFLIFFYTYSVAMGGLGLSKEQAGLLISVATTAGSVLPLLGSVITDRFLGIQKSLLMAFFMQGVAYMIFFLFTPNVPMVIVGISINVFSAAFMNNNLSAIVGMLYSKKEHTRKDAAYGIFYMAVNIGSFFGPIFGGMLTDHWMAIKDEAGNVISYGYKYAYLMVSIGMFLVFLIYLFLIPKWLGEVGKYPAGKQKKEEDGTTKTVSNEKLTAVDKKRILGMFIIFILVTVYWTCYFQTSYTINTLAMDYVNLKVAGFQVPVVWLISFNGILCIILAPLFGNLWMSLGQKKMDPPISVKMAVGMAITGLAFFIILAGFNTLHGVLDKTVKMDLWYMLVAYTVLTIGELLVSPVGMALFNKLTPERFSSLAMSSWYLTYTFSGIASGYLVAVTDKWGYAKILIILGSSLLICGAILIVIKSFLEKLMAVDKLGEE</sequence>
<feature type="transmembrane region" description="Helical" evidence="9">
    <location>
        <begin position="56"/>
        <end position="77"/>
    </location>
</feature>
<dbReference type="AlphaFoldDB" id="G9WM42"/>
<dbReference type="PROSITE" id="PS50850">
    <property type="entry name" value="MFS"/>
    <property type="match status" value="1"/>
</dbReference>
<keyword evidence="12" id="KW-1185">Reference proteome</keyword>
<dbReference type="STRING" id="796943.HMPREF9625_00425"/>
<evidence type="ECO:0000256" key="8">
    <source>
        <dbReference type="RuleBase" id="RU003755"/>
    </source>
</evidence>
<dbReference type="InterPro" id="IPR050171">
    <property type="entry name" value="MFS_Transporters"/>
</dbReference>
<feature type="transmembrane region" description="Helical" evidence="9">
    <location>
        <begin position="16"/>
        <end position="44"/>
    </location>
</feature>
<feature type="transmembrane region" description="Helical" evidence="9">
    <location>
        <begin position="334"/>
        <end position="354"/>
    </location>
</feature>
<dbReference type="InterPro" id="IPR005279">
    <property type="entry name" value="Dipep/tripep_permease"/>
</dbReference>
<name>G9WM42_9FIRM</name>
<dbReference type="PANTHER" id="PTHR23517">
    <property type="entry name" value="RESISTANCE PROTEIN MDTM, PUTATIVE-RELATED-RELATED"/>
    <property type="match status" value="1"/>
</dbReference>
<dbReference type="GO" id="GO:0006857">
    <property type="term" value="P:oligopeptide transport"/>
    <property type="evidence" value="ECO:0007669"/>
    <property type="project" value="InterPro"/>
</dbReference>
<comment type="similarity">
    <text evidence="2 8">Belongs to the major facilitator superfamily. Proton-dependent oligopeptide transporter (POT/PTR) (TC 2.A.17) family.</text>
</comment>
<evidence type="ECO:0000259" key="10">
    <source>
        <dbReference type="PROSITE" id="PS50850"/>
    </source>
</evidence>
<comment type="caution">
    <text evidence="11">The sequence shown here is derived from an EMBL/GenBank/DDBJ whole genome shotgun (WGS) entry which is preliminary data.</text>
</comment>
<evidence type="ECO:0000256" key="7">
    <source>
        <dbReference type="ARBA" id="ARBA00023136"/>
    </source>
</evidence>
<protein>
    <recommendedName>
        <fullName evidence="10">Major facilitator superfamily (MFS) profile domain-containing protein</fullName>
    </recommendedName>
</protein>
<feature type="transmembrane region" description="Helical" evidence="9">
    <location>
        <begin position="366"/>
        <end position="390"/>
    </location>
</feature>
<dbReference type="InterPro" id="IPR036259">
    <property type="entry name" value="MFS_trans_sf"/>
</dbReference>
<keyword evidence="3 8" id="KW-0813">Transport</keyword>
<dbReference type="RefSeq" id="WP_009534292.1">
    <property type="nucleotide sequence ID" value="NZ_KE148312.1"/>
</dbReference>
<evidence type="ECO:0000313" key="12">
    <source>
        <dbReference type="Proteomes" id="UP000018461"/>
    </source>
</evidence>
<dbReference type="InterPro" id="IPR020846">
    <property type="entry name" value="MFS_dom"/>
</dbReference>
<dbReference type="HOGENOM" id="CLU_004790_0_2_9"/>
<keyword evidence="5 8" id="KW-0812">Transmembrane</keyword>
<dbReference type="Gene3D" id="1.20.1250.20">
    <property type="entry name" value="MFS general substrate transporter like domains"/>
    <property type="match status" value="2"/>
</dbReference>
<feature type="domain" description="Major facilitator superfamily (MFS) profile" evidence="10">
    <location>
        <begin position="20"/>
        <end position="456"/>
    </location>
</feature>
<feature type="transmembrane region" description="Helical" evidence="9">
    <location>
        <begin position="112"/>
        <end position="139"/>
    </location>
</feature>
<evidence type="ECO:0000256" key="3">
    <source>
        <dbReference type="ARBA" id="ARBA00022448"/>
    </source>
</evidence>
<evidence type="ECO:0000256" key="1">
    <source>
        <dbReference type="ARBA" id="ARBA00004651"/>
    </source>
</evidence>
<feature type="transmembrane region" description="Helical" evidence="9">
    <location>
        <begin position="151"/>
        <end position="173"/>
    </location>
</feature>
<feature type="transmembrane region" description="Helical" evidence="9">
    <location>
        <begin position="429"/>
        <end position="451"/>
    </location>
</feature>
<feature type="transmembrane region" description="Helical" evidence="9">
    <location>
        <begin position="193"/>
        <end position="212"/>
    </location>
</feature>
<dbReference type="PROSITE" id="PS01023">
    <property type="entry name" value="PTR2_2"/>
    <property type="match status" value="1"/>
</dbReference>
<feature type="transmembrane region" description="Helical" evidence="9">
    <location>
        <begin position="252"/>
        <end position="274"/>
    </location>
</feature>
<evidence type="ECO:0000256" key="5">
    <source>
        <dbReference type="ARBA" id="ARBA00022692"/>
    </source>
</evidence>
<reference evidence="11" key="1">
    <citation type="submission" date="2011-08" db="EMBL/GenBank/DDBJ databases">
        <authorList>
            <consortium name="The Broad Institute Genome Sequencing Platform"/>
            <person name="Earl A."/>
            <person name="Ward D."/>
            <person name="Feldgarden M."/>
            <person name="Gevers D."/>
            <person name="Sizova M."/>
            <person name="Hazen A."/>
            <person name="Epstein S."/>
            <person name="Young S.K."/>
            <person name="Zeng Q."/>
            <person name="Gargeya S."/>
            <person name="Fitzgerald M."/>
            <person name="Haas B."/>
            <person name="Abouelleil A."/>
            <person name="Alvarado L."/>
            <person name="Arachchi H.M."/>
            <person name="Berlin A."/>
            <person name="Brown A."/>
            <person name="Chapman S.B."/>
            <person name="Chen Z."/>
            <person name="Dunbar C."/>
            <person name="Freedman E."/>
            <person name="Gearin G."/>
            <person name="Gellesch M."/>
            <person name="Goldberg J."/>
            <person name="Griggs A."/>
            <person name="Gujja S."/>
            <person name="Heiman D."/>
            <person name="Howarth C."/>
            <person name="Larson L."/>
            <person name="Lui A."/>
            <person name="MacDonald P.J.P."/>
            <person name="Montmayeur A."/>
            <person name="Murphy C."/>
            <person name="Neiman D."/>
            <person name="Pearson M."/>
            <person name="Priest M."/>
            <person name="Roberts A."/>
            <person name="Saif S."/>
            <person name="Shea T."/>
            <person name="Shenoy N."/>
            <person name="Sisk P."/>
            <person name="Stolte C."/>
            <person name="Sykes S."/>
            <person name="Wortman J."/>
            <person name="Nusbaum C."/>
            <person name="Birren B."/>
        </authorList>
    </citation>
    <scope>NUCLEOTIDE SEQUENCE</scope>
    <source>
        <strain evidence="11">ACB1</strain>
    </source>
</reference>
<dbReference type="GO" id="GO:0005886">
    <property type="term" value="C:plasma membrane"/>
    <property type="evidence" value="ECO:0007669"/>
    <property type="project" value="UniProtKB-SubCell"/>
</dbReference>
<dbReference type="GO" id="GO:1904680">
    <property type="term" value="F:peptide transmembrane transporter activity"/>
    <property type="evidence" value="ECO:0007669"/>
    <property type="project" value="InterPro"/>
</dbReference>
<dbReference type="InterPro" id="IPR018456">
    <property type="entry name" value="PTR2_symporter_CS"/>
</dbReference>
<dbReference type="PANTHER" id="PTHR23517:SF15">
    <property type="entry name" value="PROTON-DEPENDENT OLIGOPEPTIDE FAMILY TRANSPORT PROTEIN"/>
    <property type="match status" value="1"/>
</dbReference>
<keyword evidence="4" id="KW-1003">Cell membrane</keyword>
<comment type="subcellular location">
    <subcellularLocation>
        <location evidence="1">Cell membrane</location>
        <topology evidence="1">Multi-pass membrane protein</topology>
    </subcellularLocation>
    <subcellularLocation>
        <location evidence="8">Membrane</location>
        <topology evidence="8">Multi-pass membrane protein</topology>
    </subcellularLocation>
</comment>
<dbReference type="CDD" id="cd17346">
    <property type="entry name" value="MFS_DtpA_like"/>
    <property type="match status" value="1"/>
</dbReference>
<dbReference type="InterPro" id="IPR000109">
    <property type="entry name" value="POT_fam"/>
</dbReference>
<dbReference type="EMBL" id="AFZC02000003">
    <property type="protein sequence ID" value="EHL12388.1"/>
    <property type="molecule type" value="Genomic_DNA"/>
</dbReference>
<evidence type="ECO:0000256" key="2">
    <source>
        <dbReference type="ARBA" id="ARBA00005982"/>
    </source>
</evidence>
<keyword evidence="7 9" id="KW-0472">Membrane</keyword>
<accession>G9WM42</accession>
<dbReference type="Proteomes" id="UP000018461">
    <property type="component" value="Unassembled WGS sequence"/>
</dbReference>